<name>A0AAD5S9Y1_9FUNG</name>
<dbReference type="GO" id="GO:0006285">
    <property type="term" value="P:base-excision repair, AP site formation"/>
    <property type="evidence" value="ECO:0007669"/>
    <property type="project" value="TreeGrafter"/>
</dbReference>
<evidence type="ECO:0000256" key="7">
    <source>
        <dbReference type="ARBA" id="ARBA00023295"/>
    </source>
</evidence>
<dbReference type="InterPro" id="IPR012904">
    <property type="entry name" value="OGG_N"/>
</dbReference>
<dbReference type="SUPFAM" id="SSF48150">
    <property type="entry name" value="DNA-glycosylase"/>
    <property type="match status" value="1"/>
</dbReference>
<evidence type="ECO:0000256" key="3">
    <source>
        <dbReference type="ARBA" id="ARBA00022763"/>
    </source>
</evidence>
<reference evidence="11" key="1">
    <citation type="submission" date="2020-05" db="EMBL/GenBank/DDBJ databases">
        <title>Phylogenomic resolution of chytrid fungi.</title>
        <authorList>
            <person name="Stajich J.E."/>
            <person name="Amses K."/>
            <person name="Simmons R."/>
            <person name="Seto K."/>
            <person name="Myers J."/>
            <person name="Bonds A."/>
            <person name="Quandt C.A."/>
            <person name="Barry K."/>
            <person name="Liu P."/>
            <person name="Grigoriev I."/>
            <person name="Longcore J.E."/>
            <person name="James T.Y."/>
        </authorList>
    </citation>
    <scope>NUCLEOTIDE SEQUENCE</scope>
    <source>
        <strain evidence="11">JEL0318</strain>
    </source>
</reference>
<dbReference type="Gene3D" id="1.10.340.30">
    <property type="entry name" value="Hypothetical protein, domain 2"/>
    <property type="match status" value="1"/>
</dbReference>
<evidence type="ECO:0000256" key="8">
    <source>
        <dbReference type="ARBA" id="ARBA00044632"/>
    </source>
</evidence>
<dbReference type="Pfam" id="PF00730">
    <property type="entry name" value="HhH-GPD"/>
    <property type="match status" value="1"/>
</dbReference>
<dbReference type="EMBL" id="JADGJD010000769">
    <property type="protein sequence ID" value="KAJ3048577.1"/>
    <property type="molecule type" value="Genomic_DNA"/>
</dbReference>
<dbReference type="EC" id="4.2.99.18" evidence="2"/>
<dbReference type="GO" id="GO:0034039">
    <property type="term" value="F:8-oxo-7,8-dihydroguanine DNA N-glycosylase activity"/>
    <property type="evidence" value="ECO:0007669"/>
    <property type="project" value="TreeGrafter"/>
</dbReference>
<dbReference type="InterPro" id="IPR003265">
    <property type="entry name" value="HhH-GPD_domain"/>
</dbReference>
<evidence type="ECO:0000259" key="10">
    <source>
        <dbReference type="Pfam" id="PF07934"/>
    </source>
</evidence>
<dbReference type="GO" id="GO:0003684">
    <property type="term" value="F:damaged DNA binding"/>
    <property type="evidence" value="ECO:0007669"/>
    <property type="project" value="InterPro"/>
</dbReference>
<gene>
    <name evidence="11" type="primary">OGG1_2</name>
    <name evidence="11" type="ORF">HK097_010404</name>
</gene>
<evidence type="ECO:0000256" key="1">
    <source>
        <dbReference type="ARBA" id="ARBA00010679"/>
    </source>
</evidence>
<feature type="domain" description="8-oxoguanine DNA glycosylase N-terminal" evidence="10">
    <location>
        <begin position="12"/>
        <end position="126"/>
    </location>
</feature>
<dbReference type="AlphaFoldDB" id="A0AAD5S9Y1"/>
<evidence type="ECO:0000313" key="12">
    <source>
        <dbReference type="Proteomes" id="UP001212841"/>
    </source>
</evidence>
<dbReference type="GO" id="GO:0005634">
    <property type="term" value="C:nucleus"/>
    <property type="evidence" value="ECO:0007669"/>
    <property type="project" value="TreeGrafter"/>
</dbReference>
<organism evidence="11 12">
    <name type="scientific">Rhizophlyctis rosea</name>
    <dbReference type="NCBI Taxonomy" id="64517"/>
    <lineage>
        <taxon>Eukaryota</taxon>
        <taxon>Fungi</taxon>
        <taxon>Fungi incertae sedis</taxon>
        <taxon>Chytridiomycota</taxon>
        <taxon>Chytridiomycota incertae sedis</taxon>
        <taxon>Chytridiomycetes</taxon>
        <taxon>Rhizophlyctidales</taxon>
        <taxon>Rhizophlyctidaceae</taxon>
        <taxon>Rhizophlyctis</taxon>
    </lineage>
</organism>
<keyword evidence="7" id="KW-0326">Glycosidase</keyword>
<dbReference type="Pfam" id="PF07934">
    <property type="entry name" value="OGG_N"/>
    <property type="match status" value="1"/>
</dbReference>
<dbReference type="Proteomes" id="UP001212841">
    <property type="component" value="Unassembled WGS sequence"/>
</dbReference>
<accession>A0AAD5S9Y1</accession>
<dbReference type="InterPro" id="IPR052054">
    <property type="entry name" value="Oxidative_DNA_repair_enzyme"/>
</dbReference>
<evidence type="ECO:0000256" key="2">
    <source>
        <dbReference type="ARBA" id="ARBA00012720"/>
    </source>
</evidence>
<sequence length="209" mass="23978">MTHSIPTQWHSLNVSPKELRLDTTLKCGQSFTWVQTHSNEWTSTLGNPKRLITLKQLDDDVHFRSYDIPANTDFEADVRKTLRDYFQLDVSLADLYKRWCQDENFKRKAANLTGIRMLCQDPTETLLTFICTSNNNIPRITSMISSLCTHYGRPLGTLPTHTFHTFPTISSLVSAQHLEFHLRQLGFGYRAKYIHATCQAIAKSAKEEG</sequence>
<dbReference type="GO" id="GO:0006289">
    <property type="term" value="P:nucleotide-excision repair"/>
    <property type="evidence" value="ECO:0007669"/>
    <property type="project" value="InterPro"/>
</dbReference>
<dbReference type="PANTHER" id="PTHR10242">
    <property type="entry name" value="8-OXOGUANINE DNA GLYCOSYLASE"/>
    <property type="match status" value="1"/>
</dbReference>
<dbReference type="GO" id="GO:0140078">
    <property type="term" value="F:class I DNA-(apurinic or apyrimidinic site) endonuclease activity"/>
    <property type="evidence" value="ECO:0007669"/>
    <property type="project" value="UniProtKB-EC"/>
</dbReference>
<keyword evidence="12" id="KW-1185">Reference proteome</keyword>
<evidence type="ECO:0000259" key="9">
    <source>
        <dbReference type="Pfam" id="PF00730"/>
    </source>
</evidence>
<keyword evidence="5" id="KW-0234">DNA repair</keyword>
<evidence type="ECO:0000256" key="6">
    <source>
        <dbReference type="ARBA" id="ARBA00023239"/>
    </source>
</evidence>
<protein>
    <recommendedName>
        <fullName evidence="2">DNA-(apurinic or apyrimidinic site) lyase</fullName>
        <ecNumber evidence="2">4.2.99.18</ecNumber>
    </recommendedName>
</protein>
<keyword evidence="6" id="KW-0456">Lyase</keyword>
<dbReference type="SUPFAM" id="SSF55945">
    <property type="entry name" value="TATA-box binding protein-like"/>
    <property type="match status" value="1"/>
</dbReference>
<dbReference type="Gene3D" id="3.30.310.40">
    <property type="match status" value="1"/>
</dbReference>
<comment type="similarity">
    <text evidence="1">Belongs to the type-1 OGG1 family.</text>
</comment>
<keyword evidence="4" id="KW-0378">Hydrolase</keyword>
<keyword evidence="3" id="KW-0227">DNA damage</keyword>
<dbReference type="InterPro" id="IPR011257">
    <property type="entry name" value="DNA_glycosylase"/>
</dbReference>
<dbReference type="PANTHER" id="PTHR10242:SF2">
    <property type="entry name" value="N-GLYCOSYLASE_DNA LYASE"/>
    <property type="match status" value="1"/>
</dbReference>
<feature type="domain" description="HhH-GPD" evidence="9">
    <location>
        <begin position="129"/>
        <end position="202"/>
    </location>
</feature>
<evidence type="ECO:0000256" key="5">
    <source>
        <dbReference type="ARBA" id="ARBA00023204"/>
    </source>
</evidence>
<comment type="caution">
    <text evidence="11">The sequence shown here is derived from an EMBL/GenBank/DDBJ whole genome shotgun (WGS) entry which is preliminary data.</text>
</comment>
<comment type="catalytic activity">
    <reaction evidence="8">
        <text>2'-deoxyribonucleotide-(2'-deoxyribose 5'-phosphate)-2'-deoxyribonucleotide-DNA = a 3'-end 2'-deoxyribonucleotide-(2,3-dehydro-2,3-deoxyribose 5'-phosphate)-DNA + a 5'-end 5'-phospho-2'-deoxyribonucleoside-DNA + H(+)</text>
        <dbReference type="Rhea" id="RHEA:66592"/>
        <dbReference type="Rhea" id="RHEA-COMP:13180"/>
        <dbReference type="Rhea" id="RHEA-COMP:16897"/>
        <dbReference type="Rhea" id="RHEA-COMP:17067"/>
        <dbReference type="ChEBI" id="CHEBI:15378"/>
        <dbReference type="ChEBI" id="CHEBI:136412"/>
        <dbReference type="ChEBI" id="CHEBI:157695"/>
        <dbReference type="ChEBI" id="CHEBI:167181"/>
        <dbReference type="EC" id="4.2.99.18"/>
    </reaction>
</comment>
<evidence type="ECO:0000313" key="11">
    <source>
        <dbReference type="EMBL" id="KAJ3048577.1"/>
    </source>
</evidence>
<feature type="non-terminal residue" evidence="11">
    <location>
        <position position="1"/>
    </location>
</feature>
<evidence type="ECO:0000256" key="4">
    <source>
        <dbReference type="ARBA" id="ARBA00022801"/>
    </source>
</evidence>
<proteinExistence type="inferred from homology"/>